<dbReference type="InterPro" id="IPR000917">
    <property type="entry name" value="Sulfatase_N"/>
</dbReference>
<protein>
    <submittedName>
        <fullName evidence="3">Sulfatase-like hydrolase/transferase</fullName>
    </submittedName>
</protein>
<sequence length="403" mass="45349">MGFEKTPIQNDDFNNVFIYVGDAVRWDYIPEWIRNRGVAIKTIGASIHSPTSFASLVTGLHPPVHGVETFKNTIPSDVFSMFDLKGYDTWFQNSVFYHGERLTPDSVDPIYSVLGTQPPQTSDPFAENGQPFFAMERGPGGHAPYGSFEGTGREYFRENGDATPQKIQEDYEETVRNDVELFNKRMGQLKRDGLLEETLVIYTSDHGELLGEGGMLGHNSPILPELVYVPTVFVNPKLKPHEIDDTGFGHVDILPTALHAVNELCQYEDLLNGVPLGNRQEDDLLPCYYTNRYNFVGKHNISFSYKSVWNRAGGYVFPKTNLLQRLLVLSGQILLGPKGGYLRNHLTPAVRSYSQGTQKFGTPEFSQQEGTDYLSSIEQMVQNSEENVLSDESKQRLKDLGYI</sequence>
<evidence type="ECO:0000259" key="2">
    <source>
        <dbReference type="Pfam" id="PF00884"/>
    </source>
</evidence>
<feature type="domain" description="Sulfatase N-terminal" evidence="2">
    <location>
        <begin position="28"/>
        <end position="261"/>
    </location>
</feature>
<dbReference type="InterPro" id="IPR050738">
    <property type="entry name" value="Sulfatase"/>
</dbReference>
<proteinExistence type="inferred from homology"/>
<evidence type="ECO:0000256" key="1">
    <source>
        <dbReference type="ARBA" id="ARBA00008779"/>
    </source>
</evidence>
<dbReference type="PANTHER" id="PTHR42693">
    <property type="entry name" value="ARYLSULFATASE FAMILY MEMBER"/>
    <property type="match status" value="1"/>
</dbReference>
<dbReference type="GeneID" id="67209921"/>
<dbReference type="PANTHER" id="PTHR42693:SF33">
    <property type="entry name" value="ARYLSULFATASE"/>
    <property type="match status" value="1"/>
</dbReference>
<evidence type="ECO:0000313" key="4">
    <source>
        <dbReference type="Proteomes" id="UP001589595"/>
    </source>
</evidence>
<dbReference type="SUPFAM" id="SSF53649">
    <property type="entry name" value="Alkaline phosphatase-like"/>
    <property type="match status" value="1"/>
</dbReference>
<dbReference type="Pfam" id="PF00884">
    <property type="entry name" value="Sulfatase"/>
    <property type="match status" value="1"/>
</dbReference>
<gene>
    <name evidence="3" type="ORF">ACFFOL_08700</name>
</gene>
<comment type="caution">
    <text evidence="3">The sequence shown here is derived from an EMBL/GenBank/DDBJ whole genome shotgun (WGS) entry which is preliminary data.</text>
</comment>
<name>A0ABD5MNV5_9EURY</name>
<dbReference type="EMBL" id="JBHMAJ010000006">
    <property type="protein sequence ID" value="MFB9824245.1"/>
    <property type="molecule type" value="Genomic_DNA"/>
</dbReference>
<dbReference type="AlphaFoldDB" id="A0ABD5MNV5"/>
<dbReference type="Gene3D" id="3.40.720.10">
    <property type="entry name" value="Alkaline Phosphatase, subunit A"/>
    <property type="match status" value="1"/>
</dbReference>
<keyword evidence="4" id="KW-1185">Reference proteome</keyword>
<dbReference type="InterPro" id="IPR017850">
    <property type="entry name" value="Alkaline_phosphatase_core_sf"/>
</dbReference>
<comment type="similarity">
    <text evidence="1">Belongs to the sulfatase family.</text>
</comment>
<evidence type="ECO:0000313" key="3">
    <source>
        <dbReference type="EMBL" id="MFB9824245.1"/>
    </source>
</evidence>
<organism evidence="3 4">
    <name type="scientific">Halobaculum roseum</name>
    <dbReference type="NCBI Taxonomy" id="2175149"/>
    <lineage>
        <taxon>Archaea</taxon>
        <taxon>Methanobacteriati</taxon>
        <taxon>Methanobacteriota</taxon>
        <taxon>Stenosarchaea group</taxon>
        <taxon>Halobacteria</taxon>
        <taxon>Halobacteriales</taxon>
        <taxon>Haloferacaceae</taxon>
        <taxon>Halobaculum</taxon>
    </lineage>
</organism>
<accession>A0ABD5MNV5</accession>
<reference evidence="3" key="1">
    <citation type="submission" date="2024-09" db="EMBL/GenBank/DDBJ databases">
        <authorList>
            <person name="Sun Q."/>
        </authorList>
    </citation>
    <scope>NUCLEOTIDE SEQUENCE [LARGE SCALE GENOMIC DNA]</scope>
    <source>
        <strain evidence="3">JCM 31273</strain>
    </source>
</reference>
<dbReference type="RefSeq" id="WP_222922606.1">
    <property type="nucleotide sequence ID" value="NZ_CP082286.1"/>
</dbReference>
<dbReference type="Proteomes" id="UP001589595">
    <property type="component" value="Unassembled WGS sequence"/>
</dbReference>